<dbReference type="Gene3D" id="3.40.50.1820">
    <property type="entry name" value="alpha/beta hydrolase"/>
    <property type="match status" value="1"/>
</dbReference>
<proteinExistence type="predicted"/>
<dbReference type="Pfam" id="PF02566">
    <property type="entry name" value="OsmC"/>
    <property type="match status" value="1"/>
</dbReference>
<organism evidence="2 3">
    <name type="scientific">Variovorax ureilyticus</name>
    <dbReference type="NCBI Taxonomy" id="1836198"/>
    <lineage>
        <taxon>Bacteria</taxon>
        <taxon>Pseudomonadati</taxon>
        <taxon>Pseudomonadota</taxon>
        <taxon>Betaproteobacteria</taxon>
        <taxon>Burkholderiales</taxon>
        <taxon>Comamonadaceae</taxon>
        <taxon>Variovorax</taxon>
    </lineage>
</organism>
<accession>A0ABU8VK26</accession>
<feature type="domain" description="Serine aminopeptidase S33" evidence="1">
    <location>
        <begin position="46"/>
        <end position="145"/>
    </location>
</feature>
<dbReference type="PANTHER" id="PTHR39624:SF2">
    <property type="entry name" value="OSMC-LIKE PROTEIN"/>
    <property type="match status" value="1"/>
</dbReference>
<dbReference type="Gene3D" id="3.30.300.20">
    <property type="match status" value="1"/>
</dbReference>
<keyword evidence="2" id="KW-0378">Hydrolase</keyword>
<evidence type="ECO:0000313" key="2">
    <source>
        <dbReference type="EMBL" id="MEJ8814013.1"/>
    </source>
</evidence>
<sequence>MMRNEVFEFEGEKGARLVGKLDLPDGSPHGYALFAHCFTCTKESLAAVRIGRALAGQGLGVLRFDFTGLGQSGGEFADSTFSGSVKDVVAAAQAMRDAGIEPTLLIGHSLGGAAVLAAAADLPNVKAIATIGAPFDVQHVTRLFGDDLEKLLEKGEAEVKLGGRPFKIRSSFVDDLGAHDQAQRIHDLRRALLVIHAPMDRTVDIENAGQIFQAALHPKSFVSLDDADHLLTRSADSAYAAEVIAAWATRYVGKPPPRSAIEPGEVVVEETGEGDFQVEVLAGGVRFLADEPIEVGGLGSGPTPYDLLCAGLGACTAMTIRMYARHKAWPLQRVRVCVGHARTRGEEPPDEFRREVALEGDLTDEQRSRLMEIAERCPVHRSLEQGARVSTQQVREIIRLAGVEEAGQHARDMTED</sequence>
<gene>
    <name evidence="2" type="ORF">WKW77_23215</name>
</gene>
<keyword evidence="3" id="KW-1185">Reference proteome</keyword>
<dbReference type="InterPro" id="IPR029058">
    <property type="entry name" value="AB_hydrolase_fold"/>
</dbReference>
<dbReference type="EMBL" id="JBBKZU010000011">
    <property type="protein sequence ID" value="MEJ8814013.1"/>
    <property type="molecule type" value="Genomic_DNA"/>
</dbReference>
<dbReference type="InterPro" id="IPR015946">
    <property type="entry name" value="KH_dom-like_a/b"/>
</dbReference>
<dbReference type="Proteomes" id="UP001365846">
    <property type="component" value="Unassembled WGS sequence"/>
</dbReference>
<dbReference type="SUPFAM" id="SSF82784">
    <property type="entry name" value="OsmC-like"/>
    <property type="match status" value="1"/>
</dbReference>
<dbReference type="InterPro" id="IPR036102">
    <property type="entry name" value="OsmC/Ohrsf"/>
</dbReference>
<name>A0ABU8VK26_9BURK</name>
<protein>
    <submittedName>
        <fullName evidence="2">Bifunctional alpha/beta hydrolase/OsmC family protein</fullName>
    </submittedName>
</protein>
<evidence type="ECO:0000259" key="1">
    <source>
        <dbReference type="Pfam" id="PF12146"/>
    </source>
</evidence>
<reference evidence="2 3" key="1">
    <citation type="submission" date="2024-03" db="EMBL/GenBank/DDBJ databases">
        <title>Novel species of the genus Variovorax.</title>
        <authorList>
            <person name="Liu Q."/>
            <person name="Xin Y.-H."/>
        </authorList>
    </citation>
    <scope>NUCLEOTIDE SEQUENCE [LARGE SCALE GENOMIC DNA]</scope>
    <source>
        <strain evidence="2 3">KACC 18899</strain>
    </source>
</reference>
<dbReference type="Pfam" id="PF12146">
    <property type="entry name" value="Hydrolase_4"/>
    <property type="match status" value="1"/>
</dbReference>
<dbReference type="GO" id="GO:0016787">
    <property type="term" value="F:hydrolase activity"/>
    <property type="evidence" value="ECO:0007669"/>
    <property type="project" value="UniProtKB-KW"/>
</dbReference>
<dbReference type="PANTHER" id="PTHR39624">
    <property type="entry name" value="PROTEIN INVOLVED IN RIMO-MEDIATED BETA-METHYLTHIOLATION OF RIBOSOMAL PROTEIN S12 YCAO"/>
    <property type="match status" value="1"/>
</dbReference>
<dbReference type="RefSeq" id="WP_340359244.1">
    <property type="nucleotide sequence ID" value="NZ_JBBKZU010000011.1"/>
</dbReference>
<dbReference type="SUPFAM" id="SSF53474">
    <property type="entry name" value="alpha/beta-Hydrolases"/>
    <property type="match status" value="1"/>
</dbReference>
<dbReference type="InterPro" id="IPR003718">
    <property type="entry name" value="OsmC/Ohr_fam"/>
</dbReference>
<dbReference type="InterPro" id="IPR022742">
    <property type="entry name" value="Hydrolase_4"/>
</dbReference>
<evidence type="ECO:0000313" key="3">
    <source>
        <dbReference type="Proteomes" id="UP001365846"/>
    </source>
</evidence>
<comment type="caution">
    <text evidence="2">The sequence shown here is derived from an EMBL/GenBank/DDBJ whole genome shotgun (WGS) entry which is preliminary data.</text>
</comment>